<feature type="compositionally biased region" description="Basic and acidic residues" evidence="1">
    <location>
        <begin position="102"/>
        <end position="114"/>
    </location>
</feature>
<evidence type="ECO:0000256" key="1">
    <source>
        <dbReference type="SAM" id="MobiDB-lite"/>
    </source>
</evidence>
<keyword evidence="3" id="KW-1185">Reference proteome</keyword>
<evidence type="ECO:0000313" key="3">
    <source>
        <dbReference type="Proteomes" id="UP000545286"/>
    </source>
</evidence>
<accession>A0A7W4URG2</accession>
<gene>
    <name evidence="2" type="ORF">FHX72_003383</name>
</gene>
<dbReference type="Pfam" id="PF16259">
    <property type="entry name" value="DUF4913"/>
    <property type="match status" value="1"/>
</dbReference>
<proteinExistence type="predicted"/>
<comment type="caution">
    <text evidence="2">The sequence shown here is derived from an EMBL/GenBank/DDBJ whole genome shotgun (WGS) entry which is preliminary data.</text>
</comment>
<dbReference type="Proteomes" id="UP000545286">
    <property type="component" value="Unassembled WGS sequence"/>
</dbReference>
<sequence length="146" mass="16086">MTGGRDAPQGAESAPGRQFATLDDFVREFIGRSCARRVDGRTRVWSARWWDSPEAVLRLRGLWQAWEALKDVPGGASLWFRDHADYHLGVLFSPDGPFESSPDVRDSTSRRGDDLPCAPPPPGHEVTGLTCSTDAAEPPARDRGRL</sequence>
<evidence type="ECO:0008006" key="4">
    <source>
        <dbReference type="Google" id="ProtNLM"/>
    </source>
</evidence>
<organism evidence="2 3">
    <name type="scientific">Pseudoclavibacter helvolus</name>
    <dbReference type="NCBI Taxonomy" id="255205"/>
    <lineage>
        <taxon>Bacteria</taxon>
        <taxon>Bacillati</taxon>
        <taxon>Actinomycetota</taxon>
        <taxon>Actinomycetes</taxon>
        <taxon>Micrococcales</taxon>
        <taxon>Microbacteriaceae</taxon>
        <taxon>Pseudoclavibacter</taxon>
    </lineage>
</organism>
<dbReference type="AlphaFoldDB" id="A0A7W4URG2"/>
<reference evidence="2 3" key="1">
    <citation type="submission" date="2020-08" db="EMBL/GenBank/DDBJ databases">
        <title>Sequencing the genomes of 1000 actinobacteria strains.</title>
        <authorList>
            <person name="Klenk H.-P."/>
        </authorList>
    </citation>
    <scope>NUCLEOTIDE SEQUENCE [LARGE SCALE GENOMIC DNA]</scope>
    <source>
        <strain evidence="2 3">DSM 20419</strain>
    </source>
</reference>
<dbReference type="EMBL" id="JACHWJ010000005">
    <property type="protein sequence ID" value="MBB2959231.1"/>
    <property type="molecule type" value="Genomic_DNA"/>
</dbReference>
<name>A0A7W4URG2_9MICO</name>
<protein>
    <recommendedName>
        <fullName evidence="4">DUF4913 domain-containing protein</fullName>
    </recommendedName>
</protein>
<dbReference type="InterPro" id="IPR032584">
    <property type="entry name" value="DUF4913"/>
</dbReference>
<dbReference type="RefSeq" id="WP_183626509.1">
    <property type="nucleotide sequence ID" value="NZ_JACHWJ010000005.1"/>
</dbReference>
<feature type="region of interest" description="Disordered" evidence="1">
    <location>
        <begin position="93"/>
        <end position="146"/>
    </location>
</feature>
<evidence type="ECO:0000313" key="2">
    <source>
        <dbReference type="EMBL" id="MBB2959231.1"/>
    </source>
</evidence>